<feature type="transmembrane region" description="Helical" evidence="1">
    <location>
        <begin position="273"/>
        <end position="294"/>
    </location>
</feature>
<feature type="transmembrane region" description="Helical" evidence="1">
    <location>
        <begin position="6"/>
        <end position="27"/>
    </location>
</feature>
<keyword evidence="1" id="KW-0812">Transmembrane</keyword>
<keyword evidence="1" id="KW-0472">Membrane</keyword>
<dbReference type="GeneID" id="64589833"/>
<feature type="transmembrane region" description="Helical" evidence="1">
    <location>
        <begin position="205"/>
        <end position="227"/>
    </location>
</feature>
<proteinExistence type="predicted"/>
<dbReference type="Proteomes" id="UP000719766">
    <property type="component" value="Unassembled WGS sequence"/>
</dbReference>
<feature type="transmembrane region" description="Helical" evidence="1">
    <location>
        <begin position="159"/>
        <end position="180"/>
    </location>
</feature>
<dbReference type="InterPro" id="IPR045340">
    <property type="entry name" value="DUF6533"/>
</dbReference>
<evidence type="ECO:0000313" key="3">
    <source>
        <dbReference type="EMBL" id="KAG1786033.1"/>
    </source>
</evidence>
<feature type="transmembrane region" description="Helical" evidence="1">
    <location>
        <begin position="39"/>
        <end position="65"/>
    </location>
</feature>
<organism evidence="3 4">
    <name type="scientific">Suillus plorans</name>
    <dbReference type="NCBI Taxonomy" id="116603"/>
    <lineage>
        <taxon>Eukaryota</taxon>
        <taxon>Fungi</taxon>
        <taxon>Dikarya</taxon>
        <taxon>Basidiomycota</taxon>
        <taxon>Agaricomycotina</taxon>
        <taxon>Agaricomycetes</taxon>
        <taxon>Agaricomycetidae</taxon>
        <taxon>Boletales</taxon>
        <taxon>Suillineae</taxon>
        <taxon>Suillaceae</taxon>
        <taxon>Suillus</taxon>
    </lineage>
</organism>
<dbReference type="EMBL" id="JABBWE010000099">
    <property type="protein sequence ID" value="KAG1786033.1"/>
    <property type="molecule type" value="Genomic_DNA"/>
</dbReference>
<feature type="transmembrane region" description="Helical" evidence="1">
    <location>
        <begin position="124"/>
        <end position="147"/>
    </location>
</feature>
<dbReference type="Pfam" id="PF20151">
    <property type="entry name" value="DUF6533"/>
    <property type="match status" value="1"/>
</dbReference>
<dbReference type="AlphaFoldDB" id="A0A9P7DB01"/>
<feature type="domain" description="DUF6533" evidence="2">
    <location>
        <begin position="17"/>
        <end position="54"/>
    </location>
</feature>
<reference evidence="3" key="1">
    <citation type="journal article" date="2020" name="New Phytol.">
        <title>Comparative genomics reveals dynamic genome evolution in host specialist ectomycorrhizal fungi.</title>
        <authorList>
            <person name="Lofgren L.A."/>
            <person name="Nguyen N.H."/>
            <person name="Vilgalys R."/>
            <person name="Ruytinx J."/>
            <person name="Liao H.L."/>
            <person name="Branco S."/>
            <person name="Kuo A."/>
            <person name="LaButti K."/>
            <person name="Lipzen A."/>
            <person name="Andreopoulos W."/>
            <person name="Pangilinan J."/>
            <person name="Riley R."/>
            <person name="Hundley H."/>
            <person name="Na H."/>
            <person name="Barry K."/>
            <person name="Grigoriev I.V."/>
            <person name="Stajich J.E."/>
            <person name="Kennedy P.G."/>
        </authorList>
    </citation>
    <scope>NUCLEOTIDE SEQUENCE</scope>
    <source>
        <strain evidence="3">S12</strain>
    </source>
</reference>
<keyword evidence="4" id="KW-1185">Reference proteome</keyword>
<feature type="transmembrane region" description="Helical" evidence="1">
    <location>
        <begin position="248"/>
        <end position="267"/>
    </location>
</feature>
<keyword evidence="1" id="KW-1133">Transmembrane helix</keyword>
<name>A0A9P7DB01_9AGAM</name>
<protein>
    <recommendedName>
        <fullName evidence="2">DUF6533 domain-containing protein</fullName>
    </recommendedName>
</protein>
<accession>A0A9P7DB01</accession>
<evidence type="ECO:0000256" key="1">
    <source>
        <dbReference type="SAM" id="Phobius"/>
    </source>
</evidence>
<sequence>MASYFGLGTITHIILGILIYDHMATVTDEITFIWCRPKALSAILFLINRYVALLGNVFMLFTYLLPISHEVLWFRYARTQLAGSHRLSAEVSTLVLQRVVFLNKDLAVGHILHQKMYSFFPNKYSFVVSGFLWREIHVLTLPVILTLRTYALYCRNKRLLTSMIIIVCALGGVTAGTFGLRSSAVVLGMNCLDSYTKEIAVSPGLGWVTLLVYELLVFVLTVCRICKIRGLSLAMSRGHMLDVMFQDGAVYFAVMTLFNLLNILTYYCGSNTTRGSLATFTSCISVTLVSRLMLNLHKSVDTGILTTPVQDDDYDSIVLTTRINVQSTISSRQC</sequence>
<dbReference type="OrthoDB" id="2686513at2759"/>
<evidence type="ECO:0000313" key="4">
    <source>
        <dbReference type="Proteomes" id="UP000719766"/>
    </source>
</evidence>
<gene>
    <name evidence="3" type="ORF">HD556DRAFT_1073786</name>
</gene>
<evidence type="ECO:0000259" key="2">
    <source>
        <dbReference type="Pfam" id="PF20151"/>
    </source>
</evidence>
<comment type="caution">
    <text evidence="3">The sequence shown here is derived from an EMBL/GenBank/DDBJ whole genome shotgun (WGS) entry which is preliminary data.</text>
</comment>
<dbReference type="RefSeq" id="XP_041153512.1">
    <property type="nucleotide sequence ID" value="XM_041296069.1"/>
</dbReference>